<protein>
    <submittedName>
        <fullName evidence="1">Uncharacterized protein</fullName>
    </submittedName>
</protein>
<accession>A0AAN8Y5P1</accession>
<evidence type="ECO:0000313" key="1">
    <source>
        <dbReference type="EMBL" id="KAK6779816.1"/>
    </source>
</evidence>
<dbReference type="Proteomes" id="UP001371456">
    <property type="component" value="Unassembled WGS sequence"/>
</dbReference>
<dbReference type="PANTHER" id="PTHR31973:SF191">
    <property type="entry name" value="OS05G0489400 PROTEIN"/>
    <property type="match status" value="1"/>
</dbReference>
<gene>
    <name evidence="1" type="ORF">RDI58_022000</name>
</gene>
<sequence length="251" mass="29272">MIDGDIFDQFKLLWNYCNEIVRTNPSTSVYMKLVENEEPCKPERFQRFYICFSACKEGFKSGCRKIVGVDGCWLKGPIFCVRHLHSNFKRDGFGGNTLRNVLWKAASATTVRWFDERMVEIFDLDPEAAIWLRDKSPSEWSKSHFCEDVKCDTLVNNICECFNSMILDARDKPIITLLEKIRYMLMTRMQTNRDKSAKWSSDDICPRIKNVLCKSQAAAAEYIPRKSNEWNYELIGASITDIWVVDLLNRK</sequence>
<organism evidence="1 2">
    <name type="scientific">Solanum bulbocastanum</name>
    <name type="common">Wild potato</name>
    <dbReference type="NCBI Taxonomy" id="147425"/>
    <lineage>
        <taxon>Eukaryota</taxon>
        <taxon>Viridiplantae</taxon>
        <taxon>Streptophyta</taxon>
        <taxon>Embryophyta</taxon>
        <taxon>Tracheophyta</taxon>
        <taxon>Spermatophyta</taxon>
        <taxon>Magnoliopsida</taxon>
        <taxon>eudicotyledons</taxon>
        <taxon>Gunneridae</taxon>
        <taxon>Pentapetalae</taxon>
        <taxon>asterids</taxon>
        <taxon>lamiids</taxon>
        <taxon>Solanales</taxon>
        <taxon>Solanaceae</taxon>
        <taxon>Solanoideae</taxon>
        <taxon>Solaneae</taxon>
        <taxon>Solanum</taxon>
    </lineage>
</organism>
<dbReference type="AlphaFoldDB" id="A0AAN8Y5P1"/>
<keyword evidence="2" id="KW-1185">Reference proteome</keyword>
<comment type="caution">
    <text evidence="1">The sequence shown here is derived from an EMBL/GenBank/DDBJ whole genome shotgun (WGS) entry which is preliminary data.</text>
</comment>
<reference evidence="1 2" key="1">
    <citation type="submission" date="2024-02" db="EMBL/GenBank/DDBJ databases">
        <title>de novo genome assembly of Solanum bulbocastanum strain 11H21.</title>
        <authorList>
            <person name="Hosaka A.J."/>
        </authorList>
    </citation>
    <scope>NUCLEOTIDE SEQUENCE [LARGE SCALE GENOMIC DNA]</scope>
    <source>
        <tissue evidence="1">Young leaves</tissue>
    </source>
</reference>
<dbReference type="EMBL" id="JBANQN010000009">
    <property type="protein sequence ID" value="KAK6779816.1"/>
    <property type="molecule type" value="Genomic_DNA"/>
</dbReference>
<dbReference type="PANTHER" id="PTHR31973">
    <property type="entry name" value="POLYPROTEIN, PUTATIVE-RELATED"/>
    <property type="match status" value="1"/>
</dbReference>
<proteinExistence type="predicted"/>
<evidence type="ECO:0000313" key="2">
    <source>
        <dbReference type="Proteomes" id="UP001371456"/>
    </source>
</evidence>
<name>A0AAN8Y5P1_SOLBU</name>